<sequence length="465" mass="52650">MRSFILTICFIVGFCGFVQAQSSSDSKKTQDPFKNDPYFNDPIKKFFGGSDEDKDENHSETNDHVFTDLNAEGLDFEGVFEAGPYNSNPLYAVYPHLPMIHFNRVNSLFLGYREERMQWYDDGDWLDIPNIRMHGLLGYSTGQKDWQYSLGLEKAIGERDYIIIGGEYHNATTTNDSWRVGLNETSLTSFAAGYDYLDYYNQRGWGAYLLARSRQYFEGGVAFADDQFSSIKRETGWALFGAGGRYRSNPPVDIQNRSPVDKVNLSSIYISASFNPKQLLLTRHFSVSFNGISEYADPSFGSSEFDYTKFTGELISYLNFEPGGVIKHRLRLSGINGNAPRFKQLYLGGIGSLRALPYKSLGGGNEMILNNFEIHFGEPDFESKEWIDFDDFYLSLFLDSGWVNYNPKLVDANSPIGGFSDFAISELKHNGGIGVGSSLIRAELAWDLNRTSRAPVFWIRFNPTF</sequence>
<evidence type="ECO:0000313" key="2">
    <source>
        <dbReference type="EMBL" id="NGP87884.1"/>
    </source>
</evidence>
<dbReference type="AlphaFoldDB" id="A0A6M1TA86"/>
<dbReference type="RefSeq" id="WP_165267064.1">
    <property type="nucleotide sequence ID" value="NZ_JAALLS010000006.1"/>
</dbReference>
<evidence type="ECO:0000313" key="3">
    <source>
        <dbReference type="Proteomes" id="UP000479132"/>
    </source>
</evidence>
<name>A0A6M1TA86_9BACT</name>
<protein>
    <recommendedName>
        <fullName evidence="4">BamA/TamA family outer membrane protein</fullName>
    </recommendedName>
</protein>
<feature type="chain" id="PRO_5026865186" description="BamA/TamA family outer membrane protein" evidence="1">
    <location>
        <begin position="21"/>
        <end position="465"/>
    </location>
</feature>
<evidence type="ECO:0000256" key="1">
    <source>
        <dbReference type="SAM" id="SignalP"/>
    </source>
</evidence>
<accession>A0A6M1TA86</accession>
<dbReference type="Gene3D" id="2.40.160.50">
    <property type="entry name" value="membrane protein fhac: a member of the omp85/tpsb transporter family"/>
    <property type="match status" value="1"/>
</dbReference>
<evidence type="ECO:0008006" key="4">
    <source>
        <dbReference type="Google" id="ProtNLM"/>
    </source>
</evidence>
<dbReference type="Proteomes" id="UP000479132">
    <property type="component" value="Unassembled WGS sequence"/>
</dbReference>
<comment type="caution">
    <text evidence="2">The sequence shown here is derived from an EMBL/GenBank/DDBJ whole genome shotgun (WGS) entry which is preliminary data.</text>
</comment>
<gene>
    <name evidence="2" type="ORF">G3569_05935</name>
</gene>
<organism evidence="2 3">
    <name type="scientific">Fodinibius halophilus</name>
    <dbReference type="NCBI Taxonomy" id="1736908"/>
    <lineage>
        <taxon>Bacteria</taxon>
        <taxon>Pseudomonadati</taxon>
        <taxon>Balneolota</taxon>
        <taxon>Balneolia</taxon>
        <taxon>Balneolales</taxon>
        <taxon>Balneolaceae</taxon>
        <taxon>Fodinibius</taxon>
    </lineage>
</organism>
<proteinExistence type="predicted"/>
<dbReference type="EMBL" id="JAALLS010000006">
    <property type="protein sequence ID" value="NGP87884.1"/>
    <property type="molecule type" value="Genomic_DNA"/>
</dbReference>
<feature type="signal peptide" evidence="1">
    <location>
        <begin position="1"/>
        <end position="20"/>
    </location>
</feature>
<reference evidence="2 3" key="1">
    <citation type="submission" date="2020-02" db="EMBL/GenBank/DDBJ databases">
        <title>Aliifodinibius halophilus 2W32, complete genome.</title>
        <authorList>
            <person name="Li Y."/>
            <person name="Wu S."/>
        </authorList>
    </citation>
    <scope>NUCLEOTIDE SEQUENCE [LARGE SCALE GENOMIC DNA]</scope>
    <source>
        <strain evidence="2 3">2W32</strain>
    </source>
</reference>
<keyword evidence="3" id="KW-1185">Reference proteome</keyword>
<keyword evidence="1" id="KW-0732">Signal</keyword>